<evidence type="ECO:0000313" key="3">
    <source>
        <dbReference type="Proteomes" id="UP001139264"/>
    </source>
</evidence>
<dbReference type="RefSeq" id="WP_227907941.1">
    <property type="nucleotide sequence ID" value="NZ_CP095461.1"/>
</dbReference>
<proteinExistence type="predicted"/>
<evidence type="ECO:0008006" key="4">
    <source>
        <dbReference type="Google" id="ProtNLM"/>
    </source>
</evidence>
<reference evidence="2" key="1">
    <citation type="submission" date="2021-10" db="EMBL/GenBank/DDBJ databases">
        <title>Novel species in genus Arthrobacter.</title>
        <authorList>
            <person name="Liu Y."/>
        </authorList>
    </citation>
    <scope>NUCLEOTIDE SEQUENCE</scope>
    <source>
        <strain evidence="2">Zg-Y809</strain>
    </source>
</reference>
<protein>
    <recommendedName>
        <fullName evidence="4">PKD domain-containing protein</fullName>
    </recommendedName>
</protein>
<organism evidence="2 3">
    <name type="scientific">Arthrobacter gengyunqii</name>
    <dbReference type="NCBI Taxonomy" id="2886940"/>
    <lineage>
        <taxon>Bacteria</taxon>
        <taxon>Bacillati</taxon>
        <taxon>Actinomycetota</taxon>
        <taxon>Actinomycetes</taxon>
        <taxon>Micrococcales</taxon>
        <taxon>Micrococcaceae</taxon>
        <taxon>Arthrobacter</taxon>
    </lineage>
</organism>
<dbReference type="Proteomes" id="UP001139264">
    <property type="component" value="Unassembled WGS sequence"/>
</dbReference>
<accession>A0A9X1M560</accession>
<sequence length="269" mass="29155">MESTEDFDWGKNGIGVGGNWGEPSGTDVWTDEPALLNDAYIYSYDPVCFEGDVGNLPCLNANSCDEGPGGQYVRWKRSIRIDPPVWETFVGDGPSCVYSENPQELLEEITSLLLSEFQEHPVNAGKVATQPGPHTMRGAETNIFVDSKEQVIDTVLLGQDVRIVATPSEYVLHYGDGDQSQLTYDAGALLPDPRIGEKTATSHVYTVTGNYQIHATVYFTAAYSLNGGPLIPIDGRGVFDTPAEAISVWKSDSHNVADDCLQNPAGFGC</sequence>
<dbReference type="AlphaFoldDB" id="A0A9X1M560"/>
<gene>
    <name evidence="1" type="ORF">LJ751_09045</name>
    <name evidence="2" type="ORF">LJ751_16890</name>
</gene>
<evidence type="ECO:0000313" key="2">
    <source>
        <dbReference type="EMBL" id="MCC3271005.1"/>
    </source>
</evidence>
<dbReference type="EMBL" id="JAJFZP010000007">
    <property type="protein sequence ID" value="MCC3269510.1"/>
    <property type="molecule type" value="Genomic_DNA"/>
</dbReference>
<evidence type="ECO:0000313" key="1">
    <source>
        <dbReference type="EMBL" id="MCC3269510.1"/>
    </source>
</evidence>
<name>A0A9X1M560_9MICC</name>
<comment type="caution">
    <text evidence="2">The sequence shown here is derived from an EMBL/GenBank/DDBJ whole genome shotgun (WGS) entry which is preliminary data.</text>
</comment>
<dbReference type="EMBL" id="JAJFZP010000017">
    <property type="protein sequence ID" value="MCC3271005.1"/>
    <property type="molecule type" value="Genomic_DNA"/>
</dbReference>